<dbReference type="Proteomes" id="UP000250235">
    <property type="component" value="Unassembled WGS sequence"/>
</dbReference>
<dbReference type="FunFam" id="3.40.50.2000:FF:000037">
    <property type="entry name" value="Glycosyltransferase"/>
    <property type="match status" value="1"/>
</dbReference>
<name>A0A2Z7CYP4_9LAMI</name>
<evidence type="ECO:0000256" key="3">
    <source>
        <dbReference type="ARBA" id="ARBA00022679"/>
    </source>
</evidence>
<dbReference type="OrthoDB" id="5835829at2759"/>
<accession>A0A2Z7CYP4</accession>
<dbReference type="InterPro" id="IPR035595">
    <property type="entry name" value="UDP_glycos_trans_CS"/>
</dbReference>
<comment type="similarity">
    <text evidence="1 4">Belongs to the UDP-glycosyltransferase family.</text>
</comment>
<dbReference type="PROSITE" id="PS00375">
    <property type="entry name" value="UDPGT"/>
    <property type="match status" value="1"/>
</dbReference>
<dbReference type="AlphaFoldDB" id="A0A2Z7CYP4"/>
<protein>
    <recommendedName>
        <fullName evidence="5">Glycosyltransferase</fullName>
        <ecNumber evidence="5">2.4.1.-</ecNumber>
    </recommendedName>
</protein>
<proteinExistence type="inferred from homology"/>
<evidence type="ECO:0000313" key="7">
    <source>
        <dbReference type="Proteomes" id="UP000250235"/>
    </source>
</evidence>
<dbReference type="Gene3D" id="3.40.50.2000">
    <property type="entry name" value="Glycogen Phosphorylase B"/>
    <property type="match status" value="2"/>
</dbReference>
<evidence type="ECO:0000256" key="5">
    <source>
        <dbReference type="RuleBase" id="RU362057"/>
    </source>
</evidence>
<keyword evidence="3 4" id="KW-0808">Transferase</keyword>
<evidence type="ECO:0000256" key="2">
    <source>
        <dbReference type="ARBA" id="ARBA00022676"/>
    </source>
</evidence>
<dbReference type="InterPro" id="IPR002213">
    <property type="entry name" value="UDP_glucos_trans"/>
</dbReference>
<dbReference type="InterPro" id="IPR050481">
    <property type="entry name" value="UDP-glycosyltransf_plant"/>
</dbReference>
<dbReference type="EMBL" id="KQ992981">
    <property type="protein sequence ID" value="KZV49779.1"/>
    <property type="molecule type" value="Genomic_DNA"/>
</dbReference>
<dbReference type="FunFam" id="3.40.50.2000:FF:000088">
    <property type="entry name" value="Glycosyltransferase"/>
    <property type="match status" value="1"/>
</dbReference>
<dbReference type="Pfam" id="PF00201">
    <property type="entry name" value="UDPGT"/>
    <property type="match status" value="1"/>
</dbReference>
<dbReference type="CDD" id="cd03784">
    <property type="entry name" value="GT1_Gtf-like"/>
    <property type="match status" value="1"/>
</dbReference>
<sequence length="466" mass="52351">MSEGRSLHIAMFPWLAFGHMIPYLEFSKSIAKKGHRISFISTPKNIDRLPELSPDVASSITFVKIRLPKISQLEASAEATSDIKNEDMSHLKRAYDGMESELTRFLEGSSPDWIIYDFAPHWLPPVAARLGISRAFFLIINAWFLAYLGPLDTLINGSDYRTRKEDFTDPPYWVKFETKVAYRLFEAEWIVGAAQDNASGVTDFYRTGKSILGSEAILIRHCHEFEPDWLKLVEDLYQRPVVPLGLMPPSVGDMDSSDESAWSPVKSWLDGQSRRSVLYVALGSEVVLTQSQLIELALGLKLSGVPFFWALRKPSDFSTVNLLDGFEEHQGLVWNGWVPQLKILSHDSVGGFLTHCGWSSILEGLMHGHPLIALPFLVDQGLNSRVVAQNLVGAEIPRNELDGSYTRDSVANTIRSVMVDNEGNMLRDNARKLGVIIRDKDLHSVYVDKSIEFLENHRSSSSGRTQ</sequence>
<reference evidence="6 7" key="1">
    <citation type="journal article" date="2015" name="Proc. Natl. Acad. Sci. U.S.A.">
        <title>The resurrection genome of Boea hygrometrica: A blueprint for survival of dehydration.</title>
        <authorList>
            <person name="Xiao L."/>
            <person name="Yang G."/>
            <person name="Zhang L."/>
            <person name="Yang X."/>
            <person name="Zhao S."/>
            <person name="Ji Z."/>
            <person name="Zhou Q."/>
            <person name="Hu M."/>
            <person name="Wang Y."/>
            <person name="Chen M."/>
            <person name="Xu Y."/>
            <person name="Jin H."/>
            <person name="Xiao X."/>
            <person name="Hu G."/>
            <person name="Bao F."/>
            <person name="Hu Y."/>
            <person name="Wan P."/>
            <person name="Li L."/>
            <person name="Deng X."/>
            <person name="Kuang T."/>
            <person name="Xiang C."/>
            <person name="Zhu J.K."/>
            <person name="Oliver M.J."/>
            <person name="He Y."/>
        </authorList>
    </citation>
    <scope>NUCLEOTIDE SEQUENCE [LARGE SCALE GENOMIC DNA]</scope>
    <source>
        <strain evidence="7">cv. XS01</strain>
    </source>
</reference>
<dbReference type="GO" id="GO:0035251">
    <property type="term" value="F:UDP-glucosyltransferase activity"/>
    <property type="evidence" value="ECO:0007669"/>
    <property type="project" value="InterPro"/>
</dbReference>
<dbReference type="EC" id="2.4.1.-" evidence="5"/>
<organism evidence="6 7">
    <name type="scientific">Dorcoceras hygrometricum</name>
    <dbReference type="NCBI Taxonomy" id="472368"/>
    <lineage>
        <taxon>Eukaryota</taxon>
        <taxon>Viridiplantae</taxon>
        <taxon>Streptophyta</taxon>
        <taxon>Embryophyta</taxon>
        <taxon>Tracheophyta</taxon>
        <taxon>Spermatophyta</taxon>
        <taxon>Magnoliopsida</taxon>
        <taxon>eudicotyledons</taxon>
        <taxon>Gunneridae</taxon>
        <taxon>Pentapetalae</taxon>
        <taxon>asterids</taxon>
        <taxon>lamiids</taxon>
        <taxon>Lamiales</taxon>
        <taxon>Gesneriaceae</taxon>
        <taxon>Didymocarpoideae</taxon>
        <taxon>Trichosporeae</taxon>
        <taxon>Loxocarpinae</taxon>
        <taxon>Dorcoceras</taxon>
    </lineage>
</organism>
<dbReference type="SUPFAM" id="SSF53756">
    <property type="entry name" value="UDP-Glycosyltransferase/glycogen phosphorylase"/>
    <property type="match status" value="1"/>
</dbReference>
<evidence type="ECO:0000256" key="1">
    <source>
        <dbReference type="ARBA" id="ARBA00009995"/>
    </source>
</evidence>
<evidence type="ECO:0000313" key="6">
    <source>
        <dbReference type="EMBL" id="KZV49779.1"/>
    </source>
</evidence>
<keyword evidence="7" id="KW-1185">Reference proteome</keyword>
<gene>
    <name evidence="6" type="ORF">F511_07330</name>
</gene>
<dbReference type="PANTHER" id="PTHR48049">
    <property type="entry name" value="GLYCOSYLTRANSFERASE"/>
    <property type="match status" value="1"/>
</dbReference>
<dbReference type="PANTHER" id="PTHR48049:SF60">
    <property type="entry name" value="UDP-GLYCOSYLTRANSFERASE 91B1"/>
    <property type="match status" value="1"/>
</dbReference>
<keyword evidence="2 4" id="KW-0328">Glycosyltransferase</keyword>
<evidence type="ECO:0000256" key="4">
    <source>
        <dbReference type="RuleBase" id="RU003718"/>
    </source>
</evidence>